<name>A0A4Y2A9L9_ARAVE</name>
<sequence>MAHTRYPPYKTACNKLSEEIKNDIEIWDNNRWKELCKGLNTEDISLYNRQNIRTSLKIELSSRHPAETSNTGVIKAGTPQGSVLSPILYSIFTSDFLHEPSPASSRRLCSPRSRHNNQIIFVLSIFPSVSLEECPIYGGAVHRQTKPIIFRKVVQLLHPNLEL</sequence>
<dbReference type="Proteomes" id="UP000499080">
    <property type="component" value="Unassembled WGS sequence"/>
</dbReference>
<dbReference type="AlphaFoldDB" id="A0A4Y2A9L9"/>
<accession>A0A4Y2A9L9</accession>
<comment type="caution">
    <text evidence="1">The sequence shown here is derived from an EMBL/GenBank/DDBJ whole genome shotgun (WGS) entry which is preliminary data.</text>
</comment>
<evidence type="ECO:0008006" key="3">
    <source>
        <dbReference type="Google" id="ProtNLM"/>
    </source>
</evidence>
<proteinExistence type="predicted"/>
<evidence type="ECO:0000313" key="2">
    <source>
        <dbReference type="Proteomes" id="UP000499080"/>
    </source>
</evidence>
<evidence type="ECO:0000313" key="1">
    <source>
        <dbReference type="EMBL" id="GBL76390.1"/>
    </source>
</evidence>
<reference evidence="1 2" key="1">
    <citation type="journal article" date="2019" name="Sci. Rep.">
        <title>Orb-weaving spider Araneus ventricosus genome elucidates the spidroin gene catalogue.</title>
        <authorList>
            <person name="Kono N."/>
            <person name="Nakamura H."/>
            <person name="Ohtoshi R."/>
            <person name="Moran D.A.P."/>
            <person name="Shinohara A."/>
            <person name="Yoshida Y."/>
            <person name="Fujiwara M."/>
            <person name="Mori M."/>
            <person name="Tomita M."/>
            <person name="Arakawa K."/>
        </authorList>
    </citation>
    <scope>NUCLEOTIDE SEQUENCE [LARGE SCALE GENOMIC DNA]</scope>
</reference>
<organism evidence="1 2">
    <name type="scientific">Araneus ventricosus</name>
    <name type="common">Orbweaver spider</name>
    <name type="synonym">Epeira ventricosa</name>
    <dbReference type="NCBI Taxonomy" id="182803"/>
    <lineage>
        <taxon>Eukaryota</taxon>
        <taxon>Metazoa</taxon>
        <taxon>Ecdysozoa</taxon>
        <taxon>Arthropoda</taxon>
        <taxon>Chelicerata</taxon>
        <taxon>Arachnida</taxon>
        <taxon>Araneae</taxon>
        <taxon>Araneomorphae</taxon>
        <taxon>Entelegynae</taxon>
        <taxon>Araneoidea</taxon>
        <taxon>Araneidae</taxon>
        <taxon>Araneus</taxon>
    </lineage>
</organism>
<gene>
    <name evidence="1" type="ORF">AVEN_53168_1</name>
</gene>
<keyword evidence="2" id="KW-1185">Reference proteome</keyword>
<protein>
    <recommendedName>
        <fullName evidence="3">Reverse transcriptase domain-containing protein</fullName>
    </recommendedName>
</protein>
<dbReference type="EMBL" id="BGPR01000010">
    <property type="protein sequence ID" value="GBL76390.1"/>
    <property type="molecule type" value="Genomic_DNA"/>
</dbReference>